<accession>A0A7X0JDE1</accession>
<dbReference type="Gene3D" id="3.40.50.2000">
    <property type="entry name" value="Glycogen Phosphorylase B"/>
    <property type="match status" value="2"/>
</dbReference>
<dbReference type="GO" id="GO:0047228">
    <property type="term" value="F:1,2-diacylglycerol 3-glucosyltransferase activity"/>
    <property type="evidence" value="ECO:0007669"/>
    <property type="project" value="UniProtKB-EC"/>
</dbReference>
<dbReference type="EMBL" id="JACHBT010000011">
    <property type="protein sequence ID" value="MBB6505230.1"/>
    <property type="molecule type" value="Genomic_DNA"/>
</dbReference>
<gene>
    <name evidence="4" type="ORF">F4693_002218</name>
</gene>
<dbReference type="InterPro" id="IPR001296">
    <property type="entry name" value="Glyco_trans_1"/>
</dbReference>
<evidence type="ECO:0000259" key="3">
    <source>
        <dbReference type="Pfam" id="PF00534"/>
    </source>
</evidence>
<evidence type="ECO:0000256" key="1">
    <source>
        <dbReference type="ARBA" id="ARBA00022676"/>
    </source>
</evidence>
<name>A0A7X0JDE1_9SPHN</name>
<proteinExistence type="predicted"/>
<dbReference type="PANTHER" id="PTHR12526">
    <property type="entry name" value="GLYCOSYLTRANSFERASE"/>
    <property type="match status" value="1"/>
</dbReference>
<dbReference type="PANTHER" id="PTHR12526:SF510">
    <property type="entry name" value="D-INOSITOL 3-PHOSPHATE GLYCOSYLTRANSFERASE"/>
    <property type="match status" value="1"/>
</dbReference>
<evidence type="ECO:0000313" key="4">
    <source>
        <dbReference type="EMBL" id="MBB6505230.1"/>
    </source>
</evidence>
<sequence>MIFLANVLEMNGGTTFLVRTCAALKAQNHRCAVLVLRARGDAGLTRELAQHAELIELASFQRDRGHVLRRQLGAVAPMAWDRLADTLAPFGTTLHAMGAFGLIVAARLARHRPEFRVTAGVYHQNEFLYRSHHLFASEVLELFRRLPSENLVFFNEISRENYIRFHDRPDYGAAALVPIGIDVAPLPDGIPTREGYRIVSVGNLERFKTYNRHIIDIMPALLAEFPDLRYDIYGDGNQRDALRAQAQALGIADRVRLHGRIAYDRLATVWDATDLFVGSGTALIEAAATGLPALVGVESIEEPLSYGFLSDVNGFSYNELGADLPLRPMADLIRAVFEDRGQRRAVATACAEKAQEFSVAHTVAGFIRLSDQAVATPRLLDAATTLRLFVGLPLLALHDRRHPDRAFANRRDQSFRNERSCQP</sequence>
<dbReference type="RefSeq" id="WP_184505919.1">
    <property type="nucleotide sequence ID" value="NZ_JACHBT010000011.1"/>
</dbReference>
<dbReference type="EC" id="2.4.1.337" evidence="4"/>
<evidence type="ECO:0000256" key="2">
    <source>
        <dbReference type="ARBA" id="ARBA00022679"/>
    </source>
</evidence>
<dbReference type="AlphaFoldDB" id="A0A7X0JDE1"/>
<reference evidence="4 5" key="1">
    <citation type="submission" date="2020-08" db="EMBL/GenBank/DDBJ databases">
        <title>The Agave Microbiome: Exploring the role of microbial communities in plant adaptations to desert environments.</title>
        <authorList>
            <person name="Partida-Martinez L.P."/>
        </authorList>
    </citation>
    <scope>NUCLEOTIDE SEQUENCE [LARGE SCALE GENOMIC DNA]</scope>
    <source>
        <strain evidence="4 5">AS3.13</strain>
    </source>
</reference>
<dbReference type="CDD" id="cd03801">
    <property type="entry name" value="GT4_PimA-like"/>
    <property type="match status" value="1"/>
</dbReference>
<reference evidence="4 5" key="2">
    <citation type="submission" date="2020-08" db="EMBL/GenBank/DDBJ databases">
        <authorList>
            <person name="Partida-Martinez L."/>
            <person name="Huntemann M."/>
            <person name="Clum A."/>
            <person name="Wang J."/>
            <person name="Palaniappan K."/>
            <person name="Ritter S."/>
            <person name="Chen I.-M."/>
            <person name="Stamatis D."/>
            <person name="Reddy T."/>
            <person name="O'Malley R."/>
            <person name="Daum C."/>
            <person name="Shapiro N."/>
            <person name="Ivanova N."/>
            <person name="Kyrpides N."/>
            <person name="Woyke T."/>
        </authorList>
    </citation>
    <scope>NUCLEOTIDE SEQUENCE [LARGE SCALE GENOMIC DNA]</scope>
    <source>
        <strain evidence="4 5">AS3.13</strain>
    </source>
</reference>
<dbReference type="Proteomes" id="UP000522313">
    <property type="component" value="Unassembled WGS sequence"/>
</dbReference>
<keyword evidence="2 4" id="KW-0808">Transferase</keyword>
<organism evidence="4 5">
    <name type="scientific">Sphingomonas endophytica</name>
    <dbReference type="NCBI Taxonomy" id="869719"/>
    <lineage>
        <taxon>Bacteria</taxon>
        <taxon>Pseudomonadati</taxon>
        <taxon>Pseudomonadota</taxon>
        <taxon>Alphaproteobacteria</taxon>
        <taxon>Sphingomonadales</taxon>
        <taxon>Sphingomonadaceae</taxon>
        <taxon>Sphingomonas</taxon>
    </lineage>
</organism>
<feature type="domain" description="Glycosyl transferase family 1" evidence="3">
    <location>
        <begin position="196"/>
        <end position="295"/>
    </location>
</feature>
<keyword evidence="1 4" id="KW-0328">Glycosyltransferase</keyword>
<comment type="caution">
    <text evidence="4">The sequence shown here is derived from an EMBL/GenBank/DDBJ whole genome shotgun (WGS) entry which is preliminary data.</text>
</comment>
<protein>
    <submittedName>
        <fullName evidence="4">1,2-diacylglycerol 3-alpha-glucosyltransferase</fullName>
        <ecNumber evidence="4">2.4.1.337</ecNumber>
    </submittedName>
</protein>
<dbReference type="SUPFAM" id="SSF53756">
    <property type="entry name" value="UDP-Glycosyltransferase/glycogen phosphorylase"/>
    <property type="match status" value="1"/>
</dbReference>
<evidence type="ECO:0000313" key="5">
    <source>
        <dbReference type="Proteomes" id="UP000522313"/>
    </source>
</evidence>
<dbReference type="Pfam" id="PF00534">
    <property type="entry name" value="Glycos_transf_1"/>
    <property type="match status" value="1"/>
</dbReference>